<gene>
    <name evidence="1" type="ORF">C3744_25755</name>
</gene>
<protein>
    <submittedName>
        <fullName evidence="1">Uncharacterized protein</fullName>
    </submittedName>
</protein>
<dbReference type="Proteomes" id="UP000256519">
    <property type="component" value="Unassembled WGS sequence"/>
</dbReference>
<comment type="caution">
    <text evidence="1">The sequence shown here is derived from an EMBL/GenBank/DDBJ whole genome shotgun (WGS) entry which is preliminary data.</text>
</comment>
<organism evidence="1 2">
    <name type="scientific">Priestia megaterium</name>
    <name type="common">Bacillus megaterium</name>
    <dbReference type="NCBI Taxonomy" id="1404"/>
    <lineage>
        <taxon>Bacteria</taxon>
        <taxon>Bacillati</taxon>
        <taxon>Bacillota</taxon>
        <taxon>Bacilli</taxon>
        <taxon>Bacillales</taxon>
        <taxon>Bacillaceae</taxon>
        <taxon>Priestia</taxon>
    </lineage>
</organism>
<evidence type="ECO:0000313" key="2">
    <source>
        <dbReference type="Proteomes" id="UP000256519"/>
    </source>
</evidence>
<reference evidence="1 2" key="1">
    <citation type="journal article" date="2018" name="Appl. Environ. Microbiol.">
        <title>Antimicrobial susceptibility testing and tentative epidemiological cut-off values of five Bacillus species relevant for use as animal feed additives or for plant protection.</title>
        <authorList>
            <person name="Agerso Y."/>
            <person name="Stuer-Lauridsen B."/>
            <person name="Bjerre K."/>
            <person name="Jensen M.G."/>
            <person name="Johansen E."/>
            <person name="Bennedsen M."/>
            <person name="Brockmann E."/>
            <person name="Nielsen B."/>
        </authorList>
    </citation>
    <scope>NUCLEOTIDE SEQUENCE [LARGE SCALE GENOMIC DNA]</scope>
    <source>
        <strain evidence="1 2">CHCC20162</strain>
    </source>
</reference>
<dbReference type="RefSeq" id="WP_116077861.1">
    <property type="nucleotide sequence ID" value="NZ_PQWM01000042.1"/>
</dbReference>
<sequence>MNEDIISIGANCIVRIRNRFFLLVEIEVALGSVAIEEFVFIRISDREARTLLAGGIQRCTIANSIPRPDDELEVEFICVLIVGGEAFSVFDVENDVDEAVLVPISLREAQRLIRRGARRCTVINR</sequence>
<dbReference type="EMBL" id="PQWM01000042">
    <property type="protein sequence ID" value="RDZ08434.1"/>
    <property type="molecule type" value="Genomic_DNA"/>
</dbReference>
<evidence type="ECO:0000313" key="1">
    <source>
        <dbReference type="EMBL" id="RDZ08434.1"/>
    </source>
</evidence>
<dbReference type="AlphaFoldDB" id="A0A3D8WVL0"/>
<accession>A0A3D8WVL0</accession>
<name>A0A3D8WVL0_PRIMG</name>
<proteinExistence type="predicted"/>